<dbReference type="Proteomes" id="UP000186769">
    <property type="component" value="Unassembled WGS sequence"/>
</dbReference>
<sequence length="183" mass="20138">MSTVNQLSHSVRRATASASKSFARSHEQDDADTREYQRLIASLHEEWDRLESQASASVMPKRHLMDAILAETRHGAQVEMPATDLGPYSMSEFSLRALIRRTVDGVPGARALRSTFEHAPSSGGHRGLGVPQTISCRISAHLSVDSLPQLGQQVRDAVRAACHENLRVSPTVNVHIEDLHDDD</sequence>
<protein>
    <recommendedName>
        <fullName evidence="4">Asp23/Gls24 family envelope stress response protein</fullName>
    </recommendedName>
</protein>
<dbReference type="RefSeq" id="WP_075414779.1">
    <property type="nucleotide sequence ID" value="NZ_MSKW01000014.1"/>
</dbReference>
<proteinExistence type="predicted"/>
<accession>A0A1Q8X8M0</accession>
<gene>
    <name evidence="2" type="ORF">BKH15_07170</name>
</gene>
<evidence type="ECO:0000313" key="3">
    <source>
        <dbReference type="Proteomes" id="UP000186769"/>
    </source>
</evidence>
<feature type="region of interest" description="Disordered" evidence="1">
    <location>
        <begin position="1"/>
        <end position="33"/>
    </location>
</feature>
<feature type="compositionally biased region" description="Basic and acidic residues" evidence="1">
    <location>
        <begin position="24"/>
        <end position="33"/>
    </location>
</feature>
<organism evidence="2 3">
    <name type="scientific">Actinomyces oris</name>
    <dbReference type="NCBI Taxonomy" id="544580"/>
    <lineage>
        <taxon>Bacteria</taxon>
        <taxon>Bacillati</taxon>
        <taxon>Actinomycetota</taxon>
        <taxon>Actinomycetes</taxon>
        <taxon>Actinomycetales</taxon>
        <taxon>Actinomycetaceae</taxon>
        <taxon>Actinomyces</taxon>
    </lineage>
</organism>
<dbReference type="AlphaFoldDB" id="A0A1Q8X8M0"/>
<evidence type="ECO:0000313" key="2">
    <source>
        <dbReference type="EMBL" id="OLO76673.1"/>
    </source>
</evidence>
<comment type="caution">
    <text evidence="2">The sequence shown here is derived from an EMBL/GenBank/DDBJ whole genome shotgun (WGS) entry which is preliminary data.</text>
</comment>
<evidence type="ECO:0000256" key="1">
    <source>
        <dbReference type="SAM" id="MobiDB-lite"/>
    </source>
</evidence>
<name>A0A1Q8X8M0_9ACTO</name>
<reference evidence="2 3" key="1">
    <citation type="submission" date="2016-12" db="EMBL/GenBank/DDBJ databases">
        <title>Genomic comparison of strains in the 'Actinomyces naeslundii' group.</title>
        <authorList>
            <person name="Mughal S.R."/>
            <person name="Do T."/>
            <person name="Gilbert S.C."/>
            <person name="Witherden E.A."/>
            <person name="Didelot X."/>
            <person name="Beighton D."/>
        </authorList>
    </citation>
    <scope>NUCLEOTIDE SEQUENCE [LARGE SCALE GENOMIC DNA]</scope>
    <source>
        <strain evidence="2 3">G53E</strain>
    </source>
</reference>
<dbReference type="EMBL" id="MSKW01000014">
    <property type="protein sequence ID" value="OLO76673.1"/>
    <property type="molecule type" value="Genomic_DNA"/>
</dbReference>
<evidence type="ECO:0008006" key="4">
    <source>
        <dbReference type="Google" id="ProtNLM"/>
    </source>
</evidence>